<keyword evidence="12" id="KW-0318">Glutathionylation</keyword>
<dbReference type="Gene3D" id="3.40.30.10">
    <property type="entry name" value="Glutaredoxin"/>
    <property type="match status" value="1"/>
</dbReference>
<dbReference type="InterPro" id="IPR036249">
    <property type="entry name" value="Thioredoxin-like_sf"/>
</dbReference>
<evidence type="ECO:0000259" key="18">
    <source>
        <dbReference type="Pfam" id="PF00462"/>
    </source>
</evidence>
<evidence type="ECO:0000256" key="16">
    <source>
        <dbReference type="ARBA" id="ARBA00039819"/>
    </source>
</evidence>
<keyword evidence="19" id="KW-0670">Pyruvate</keyword>
<dbReference type="PANTHER" id="PTHR46679">
    <property type="match status" value="1"/>
</dbReference>
<keyword evidence="9" id="KW-0411">Iron-sulfur</keyword>
<reference evidence="19 20" key="1">
    <citation type="submission" date="2019-04" db="EMBL/GenBank/DDBJ databases">
        <title>Draft genome of the big-headed turtle Platysternon megacephalum.</title>
        <authorList>
            <person name="Gong S."/>
        </authorList>
    </citation>
    <scope>NUCLEOTIDE SEQUENCE [LARGE SCALE GENOMIC DNA]</scope>
    <source>
        <strain evidence="19">DO16091913</strain>
        <tissue evidence="19">Muscle</tissue>
    </source>
</reference>
<dbReference type="Proteomes" id="UP000297703">
    <property type="component" value="Unassembled WGS sequence"/>
</dbReference>
<comment type="function">
    <text evidence="14">Glutathione-dependent oxidoreductase that facilitates the maintenance of mitochondrial redox homeostasis upon induction of apoptosis by oxidative stress. Involved in response to hydrogen peroxide and regulation of apoptosis caused by oxidative stress. Acts as a very efficient catalyst of monothiol reactions because of its high affinity for protein glutathione-mixed disulfides. Can receive electrons not only from glutathione (GSH), but also from thioredoxin reductase supporting both monothiol and dithiol reactions. Efficiently catalyzes both glutathionylation and deglutathionylation of mitochondrial complex I, which in turn regulates the superoxide production by the complex. Overexpression decreases the susceptibility to apoptosis and prevents loss of cardiolipin and cytochrome c release.</text>
</comment>
<keyword evidence="19" id="KW-0418">Kinase</keyword>
<evidence type="ECO:0000256" key="8">
    <source>
        <dbReference type="ARBA" id="ARBA00023004"/>
    </source>
</evidence>
<evidence type="ECO:0000256" key="13">
    <source>
        <dbReference type="ARBA" id="ARBA00023284"/>
    </source>
</evidence>
<evidence type="ECO:0000313" key="19">
    <source>
        <dbReference type="EMBL" id="TFK14654.1"/>
    </source>
</evidence>
<keyword evidence="7" id="KW-0249">Electron transport</keyword>
<accession>A0A4D9FAV6</accession>
<keyword evidence="11" id="KW-1015">Disulfide bond</keyword>
<keyword evidence="19" id="KW-0808">Transferase</keyword>
<evidence type="ECO:0000256" key="7">
    <source>
        <dbReference type="ARBA" id="ARBA00022982"/>
    </source>
</evidence>
<keyword evidence="5" id="KW-0479">Metal-binding</keyword>
<dbReference type="STRING" id="55544.A0A4D9FAV6"/>
<feature type="region of interest" description="Disordered" evidence="17">
    <location>
        <begin position="41"/>
        <end position="141"/>
    </location>
</feature>
<evidence type="ECO:0000256" key="10">
    <source>
        <dbReference type="ARBA" id="ARBA00023128"/>
    </source>
</evidence>
<dbReference type="FunFam" id="3.40.30.10:FF:000026">
    <property type="entry name" value="Glutaredoxin 2"/>
    <property type="match status" value="1"/>
</dbReference>
<comment type="subcellular location">
    <subcellularLocation>
        <location evidence="1">Mitochondrion</location>
    </subcellularLocation>
</comment>
<dbReference type="GO" id="GO:0016301">
    <property type="term" value="F:kinase activity"/>
    <property type="evidence" value="ECO:0007669"/>
    <property type="project" value="UniProtKB-KW"/>
</dbReference>
<dbReference type="GO" id="GO:0046872">
    <property type="term" value="F:metal ion binding"/>
    <property type="evidence" value="ECO:0007669"/>
    <property type="project" value="UniProtKB-KW"/>
</dbReference>
<feature type="compositionally biased region" description="Low complexity" evidence="17">
    <location>
        <begin position="50"/>
        <end position="60"/>
    </location>
</feature>
<evidence type="ECO:0000256" key="2">
    <source>
        <dbReference type="ARBA" id="ARBA00007787"/>
    </source>
</evidence>
<dbReference type="GO" id="GO:0051537">
    <property type="term" value="F:2 iron, 2 sulfur cluster binding"/>
    <property type="evidence" value="ECO:0007669"/>
    <property type="project" value="UniProtKB-KW"/>
</dbReference>
<organism evidence="19 20">
    <name type="scientific">Platysternon megacephalum</name>
    <name type="common">big-headed turtle</name>
    <dbReference type="NCBI Taxonomy" id="55544"/>
    <lineage>
        <taxon>Eukaryota</taxon>
        <taxon>Metazoa</taxon>
        <taxon>Chordata</taxon>
        <taxon>Craniata</taxon>
        <taxon>Vertebrata</taxon>
        <taxon>Euteleostomi</taxon>
        <taxon>Archelosauria</taxon>
        <taxon>Testudinata</taxon>
        <taxon>Testudines</taxon>
        <taxon>Cryptodira</taxon>
        <taxon>Durocryptodira</taxon>
        <taxon>Testudinoidea</taxon>
        <taxon>Platysternidae</taxon>
        <taxon>Platysternon</taxon>
    </lineage>
</organism>
<sequence>MGPRTHLGSQGRAVLAPPASASPPGGVARLLRGRCWAAPLSSTPCRRRAGGAARAQPRRPSGQGGPCVGAEPRSGSPPLVLGTPSPAGSEPSRLSLPAAGCRSPTGSACPTALSGGAASGQMHQPTPRQTGMGNSPSTSMGLSNAATVNKIQETISDNCVVIFSKTTCGYCKMAKKLFQDMNVNYTAIELDMYENGSQFQDILHQMTGGRTVPRVFINGAFIGGATDTQRLHQEGKLLPLVHQCQMRTAKNSDLPCSLP</sequence>
<protein>
    <recommendedName>
        <fullName evidence="16">Glutaredoxin-2, mitochondrial</fullName>
    </recommendedName>
</protein>
<feature type="domain" description="Glutaredoxin" evidence="18">
    <location>
        <begin position="160"/>
        <end position="222"/>
    </location>
</feature>
<feature type="compositionally biased region" description="Polar residues" evidence="17">
    <location>
        <begin position="121"/>
        <end position="141"/>
    </location>
</feature>
<reference evidence="19 20" key="2">
    <citation type="submission" date="2019-04" db="EMBL/GenBank/DDBJ databases">
        <title>The genome sequence of big-headed turtle.</title>
        <authorList>
            <person name="Gong S."/>
        </authorList>
    </citation>
    <scope>NUCLEOTIDE SEQUENCE [LARGE SCALE GENOMIC DNA]</scope>
    <source>
        <strain evidence="19">DO16091913</strain>
        <tissue evidence="19">Muscle</tissue>
    </source>
</reference>
<keyword evidence="8" id="KW-0408">Iron</keyword>
<dbReference type="CDD" id="cd03419">
    <property type="entry name" value="GRX_GRXh_1_2_like"/>
    <property type="match status" value="1"/>
</dbReference>
<dbReference type="OrthoDB" id="418495at2759"/>
<keyword evidence="10" id="KW-0496">Mitochondrion</keyword>
<gene>
    <name evidence="19" type="ORF">DR999_PMT01670</name>
</gene>
<evidence type="ECO:0000256" key="5">
    <source>
        <dbReference type="ARBA" id="ARBA00022723"/>
    </source>
</evidence>
<dbReference type="GO" id="GO:0015035">
    <property type="term" value="F:protein-disulfide reductase activity"/>
    <property type="evidence" value="ECO:0007669"/>
    <property type="project" value="TreeGrafter"/>
</dbReference>
<evidence type="ECO:0000256" key="9">
    <source>
        <dbReference type="ARBA" id="ARBA00023014"/>
    </source>
</evidence>
<dbReference type="EMBL" id="QXTE01000008">
    <property type="protein sequence ID" value="TFK14654.1"/>
    <property type="molecule type" value="Genomic_DNA"/>
</dbReference>
<dbReference type="PRINTS" id="PR00160">
    <property type="entry name" value="GLUTAREDOXIN"/>
</dbReference>
<dbReference type="SUPFAM" id="SSF52833">
    <property type="entry name" value="Thioredoxin-like"/>
    <property type="match status" value="1"/>
</dbReference>
<keyword evidence="13" id="KW-0676">Redox-active center</keyword>
<evidence type="ECO:0000256" key="1">
    <source>
        <dbReference type="ARBA" id="ARBA00004173"/>
    </source>
</evidence>
<evidence type="ECO:0000256" key="17">
    <source>
        <dbReference type="SAM" id="MobiDB-lite"/>
    </source>
</evidence>
<dbReference type="PROSITE" id="PS51354">
    <property type="entry name" value="GLUTAREDOXIN_2"/>
    <property type="match status" value="1"/>
</dbReference>
<dbReference type="Pfam" id="PF00462">
    <property type="entry name" value="Glutaredoxin"/>
    <property type="match status" value="1"/>
</dbReference>
<name>A0A4D9FAV6_9SAUR</name>
<evidence type="ECO:0000256" key="6">
    <source>
        <dbReference type="ARBA" id="ARBA00022946"/>
    </source>
</evidence>
<keyword evidence="3" id="KW-0813">Transport</keyword>
<dbReference type="InterPro" id="IPR002109">
    <property type="entry name" value="Glutaredoxin"/>
</dbReference>
<keyword evidence="6" id="KW-0809">Transit peptide</keyword>
<keyword evidence="20" id="KW-1185">Reference proteome</keyword>
<evidence type="ECO:0000256" key="11">
    <source>
        <dbReference type="ARBA" id="ARBA00023157"/>
    </source>
</evidence>
<evidence type="ECO:0000256" key="14">
    <source>
        <dbReference type="ARBA" id="ARBA00037470"/>
    </source>
</evidence>
<evidence type="ECO:0000256" key="15">
    <source>
        <dbReference type="ARBA" id="ARBA00038558"/>
    </source>
</evidence>
<comment type="subunit">
    <text evidence="15">Monomer; active form. Homodimer; inactive form. The homodimer is probably linked by 1 2Fe-2S cluster.</text>
</comment>
<comment type="similarity">
    <text evidence="2">Belongs to the glutaredoxin family.</text>
</comment>
<proteinExistence type="inferred from homology"/>
<evidence type="ECO:0000256" key="12">
    <source>
        <dbReference type="ARBA" id="ARBA00023206"/>
    </source>
</evidence>
<dbReference type="PANTHER" id="PTHR46679:SF1">
    <property type="entry name" value="GLUTAREDOXIN-2, MITOCHONDRIAL"/>
    <property type="match status" value="1"/>
</dbReference>
<feature type="region of interest" description="Disordered" evidence="17">
    <location>
        <begin position="1"/>
        <end position="26"/>
    </location>
</feature>
<feature type="compositionally biased region" description="Low complexity" evidence="17">
    <location>
        <begin position="13"/>
        <end position="26"/>
    </location>
</feature>
<dbReference type="InterPro" id="IPR011899">
    <property type="entry name" value="Glutaredoxin_euk/vir"/>
</dbReference>
<dbReference type="GO" id="GO:0005739">
    <property type="term" value="C:mitochondrion"/>
    <property type="evidence" value="ECO:0007669"/>
    <property type="project" value="UniProtKB-SubCell"/>
</dbReference>
<keyword evidence="4" id="KW-0001">2Fe-2S</keyword>
<dbReference type="NCBIfam" id="TIGR02180">
    <property type="entry name" value="GRX_euk"/>
    <property type="match status" value="1"/>
</dbReference>
<evidence type="ECO:0000313" key="20">
    <source>
        <dbReference type="Proteomes" id="UP000297703"/>
    </source>
</evidence>
<comment type="caution">
    <text evidence="19">The sequence shown here is derived from an EMBL/GenBank/DDBJ whole genome shotgun (WGS) entry which is preliminary data.</text>
</comment>
<dbReference type="InterPro" id="IPR014025">
    <property type="entry name" value="Glutaredoxin_subgr"/>
</dbReference>
<dbReference type="AlphaFoldDB" id="A0A4D9FAV6"/>
<evidence type="ECO:0000256" key="4">
    <source>
        <dbReference type="ARBA" id="ARBA00022714"/>
    </source>
</evidence>
<evidence type="ECO:0000256" key="3">
    <source>
        <dbReference type="ARBA" id="ARBA00022448"/>
    </source>
</evidence>